<protein>
    <submittedName>
        <fullName evidence="1">Uncharacterized protein</fullName>
    </submittedName>
</protein>
<dbReference type="AlphaFoldDB" id="L7VVN4"/>
<evidence type="ECO:0000313" key="1">
    <source>
        <dbReference type="EMBL" id="AGC71098.1"/>
    </source>
</evidence>
<name>L7VVN4_9BACT</name>
<accession>L7VVN4</accession>
<organism evidence="1">
    <name type="scientific">uncultured bacterium A1Q1_fos_2067</name>
    <dbReference type="NCBI Taxonomy" id="1256560"/>
    <lineage>
        <taxon>Bacteria</taxon>
        <taxon>environmental samples</taxon>
    </lineage>
</organism>
<sequence>MSVELDVRLTRSFSPESFRLKIEEVLEQRLHLDKKPTVRMHVKPAQSRKDTLFQIDNVEFSVAGLCEVAVVPYYNPSDSSWWASVSYALLRSPASRLMCLAAAVVLAEHNEEVIVDESELFGLGARIDPGRAFIGIDASRIFTNFA</sequence>
<reference evidence="1" key="1">
    <citation type="submission" date="2012-09" db="EMBL/GenBank/DDBJ databases">
        <title>Metagenomic Characterization of a Microbial Community in Wastewater Detects High Levels of Antibiotic Resistance.</title>
        <authorList>
            <person name="Abrams M."/>
            <person name="Caldwell A."/>
            <person name="Vandaei E."/>
            <person name="Lee W."/>
            <person name="Perrott J."/>
            <person name="Khan S.Y."/>
            <person name="Ta J."/>
            <person name="Romero D."/>
            <person name="Nguyen V."/>
            <person name="Pourmand N."/>
            <person name="Ouverney C.C."/>
        </authorList>
    </citation>
    <scope>NUCLEOTIDE SEQUENCE</scope>
</reference>
<proteinExistence type="predicted"/>
<dbReference type="EMBL" id="JX649862">
    <property type="protein sequence ID" value="AGC71098.1"/>
    <property type="molecule type" value="Genomic_DNA"/>
</dbReference>